<keyword evidence="3" id="KW-1185">Reference proteome</keyword>
<dbReference type="AlphaFoldDB" id="A0A914Z4W8"/>
<evidence type="ECO:0000313" key="4">
    <source>
        <dbReference type="WBParaSite" id="PSU_v2.g74.t1"/>
    </source>
</evidence>
<dbReference type="InterPro" id="IPR001478">
    <property type="entry name" value="PDZ"/>
</dbReference>
<feature type="compositionally biased region" description="Low complexity" evidence="1">
    <location>
        <begin position="186"/>
        <end position="204"/>
    </location>
</feature>
<dbReference type="SMART" id="SM00228">
    <property type="entry name" value="PDZ"/>
    <property type="match status" value="2"/>
</dbReference>
<dbReference type="SUPFAM" id="SSF50156">
    <property type="entry name" value="PDZ domain-like"/>
    <property type="match status" value="2"/>
</dbReference>
<name>A0A914Z4W8_9BILA</name>
<dbReference type="PANTHER" id="PTHR31327">
    <property type="entry name" value="SPERM MEIOSIS PDZ DOMAIN CONTAINING PROTEINS-RELATED"/>
    <property type="match status" value="1"/>
</dbReference>
<accession>A0A914Z4W8</accession>
<evidence type="ECO:0000259" key="2">
    <source>
        <dbReference type="PROSITE" id="PS50106"/>
    </source>
</evidence>
<dbReference type="Gene3D" id="2.30.42.10">
    <property type="match status" value="1"/>
</dbReference>
<feature type="domain" description="PDZ" evidence="2">
    <location>
        <begin position="103"/>
        <end position="184"/>
    </location>
</feature>
<reference evidence="4" key="1">
    <citation type="submission" date="2022-11" db="UniProtKB">
        <authorList>
            <consortium name="WormBaseParasite"/>
        </authorList>
    </citation>
    <scope>IDENTIFICATION</scope>
</reference>
<dbReference type="PROSITE" id="PS50106">
    <property type="entry name" value="PDZ"/>
    <property type="match status" value="1"/>
</dbReference>
<protein>
    <submittedName>
        <fullName evidence="4">PDZ domain-containing protein</fullName>
    </submittedName>
</protein>
<dbReference type="InterPro" id="IPR036034">
    <property type="entry name" value="PDZ_sf"/>
</dbReference>
<sequence length="282" mass="30495">MGDRLVESVIDVDIPTNATIGITLSNDQPLKITKLSPSSCFLGKLFVGDIVLTINDAKITNVGEFFKATKTPGKLHFRIKRDEYCTCKVNVLPAPKPGLESFEFEMNWRTGGMPIGILVYQDSEKRVIVSMIESGTLASQTLKPGDHLTKVNDVAILDKAMAKKMILDSVNAQNKVKLTVERQSQAAGSTPAPASTPPCAANNPKMPNYDLPLPPDVLAIMEANKAFHKAPFNLPSILKIVGPPTPSGSHINMPEVTPEENQIEFDPSAKPLKTTPKRVGAA</sequence>
<evidence type="ECO:0000313" key="3">
    <source>
        <dbReference type="Proteomes" id="UP000887577"/>
    </source>
</evidence>
<feature type="region of interest" description="Disordered" evidence="1">
    <location>
        <begin position="182"/>
        <end position="207"/>
    </location>
</feature>
<proteinExistence type="predicted"/>
<dbReference type="Proteomes" id="UP000887577">
    <property type="component" value="Unplaced"/>
</dbReference>
<dbReference type="PANTHER" id="PTHR31327:SF5">
    <property type="entry name" value="PDZ DOMAIN-CONTAINING PROTEIN"/>
    <property type="match status" value="1"/>
</dbReference>
<feature type="region of interest" description="Disordered" evidence="1">
    <location>
        <begin position="245"/>
        <end position="282"/>
    </location>
</feature>
<organism evidence="3 4">
    <name type="scientific">Panagrolaimus superbus</name>
    <dbReference type="NCBI Taxonomy" id="310955"/>
    <lineage>
        <taxon>Eukaryota</taxon>
        <taxon>Metazoa</taxon>
        <taxon>Ecdysozoa</taxon>
        <taxon>Nematoda</taxon>
        <taxon>Chromadorea</taxon>
        <taxon>Rhabditida</taxon>
        <taxon>Tylenchina</taxon>
        <taxon>Panagrolaimomorpha</taxon>
        <taxon>Panagrolaimoidea</taxon>
        <taxon>Panagrolaimidae</taxon>
        <taxon>Panagrolaimus</taxon>
    </lineage>
</organism>
<dbReference type="InterPro" id="IPR040264">
    <property type="entry name" value="T15H9.4-like"/>
</dbReference>
<dbReference type="Pfam" id="PF13180">
    <property type="entry name" value="PDZ_2"/>
    <property type="match status" value="1"/>
</dbReference>
<evidence type="ECO:0000256" key="1">
    <source>
        <dbReference type="SAM" id="MobiDB-lite"/>
    </source>
</evidence>
<dbReference type="WBParaSite" id="PSU_v2.g74.t1">
    <property type="protein sequence ID" value="PSU_v2.g74.t1"/>
    <property type="gene ID" value="PSU_v2.g74"/>
</dbReference>